<dbReference type="GO" id="GO:0042428">
    <property type="term" value="P:serotonin metabolic process"/>
    <property type="evidence" value="ECO:0007669"/>
    <property type="project" value="TreeGrafter"/>
</dbReference>
<evidence type="ECO:0008006" key="3">
    <source>
        <dbReference type="Google" id="ProtNLM"/>
    </source>
</evidence>
<dbReference type="AlphaFoldDB" id="A0AAV2BG46"/>
<dbReference type="InterPro" id="IPR033263">
    <property type="entry name" value="RNF180"/>
</dbReference>
<dbReference type="GO" id="GO:0000209">
    <property type="term" value="P:protein polyubiquitination"/>
    <property type="evidence" value="ECO:0007669"/>
    <property type="project" value="InterPro"/>
</dbReference>
<accession>A0AAV2BG46</accession>
<gene>
    <name evidence="1" type="ORF">LARSCL_LOCUS19153</name>
</gene>
<protein>
    <recommendedName>
        <fullName evidence="3">E3 ubiquitin-protein ligase RNF180</fullName>
    </recommendedName>
</protein>
<dbReference type="EMBL" id="CAXIEN010000364">
    <property type="protein sequence ID" value="CAL1295207.1"/>
    <property type="molecule type" value="Genomic_DNA"/>
</dbReference>
<name>A0AAV2BG46_9ARAC</name>
<sequence length="136" mass="15413">MSNVDNMQIIFKCRKCRNILFSEKEACTPHGQALTIYDSSLENCSSASDVCYLREDVLLSWMKDQVDTGNWMKGKLFCPSCNCRIGSFNFVCGSKCNCGLCVLPSLHVVNHKLDREIKILSHMPIQESETEVRLNV</sequence>
<dbReference type="GO" id="GO:0031624">
    <property type="term" value="F:ubiquitin conjugating enzyme binding"/>
    <property type="evidence" value="ECO:0007669"/>
    <property type="project" value="TreeGrafter"/>
</dbReference>
<dbReference type="Proteomes" id="UP001497382">
    <property type="component" value="Unassembled WGS sequence"/>
</dbReference>
<dbReference type="PANTHER" id="PTHR46717:SF1">
    <property type="entry name" value="E3 UBIQUITIN-PROTEIN LIGASE RNF180"/>
    <property type="match status" value="1"/>
</dbReference>
<keyword evidence="2" id="KW-1185">Reference proteome</keyword>
<evidence type="ECO:0000313" key="1">
    <source>
        <dbReference type="EMBL" id="CAL1295207.1"/>
    </source>
</evidence>
<organism evidence="1 2">
    <name type="scientific">Larinioides sclopetarius</name>
    <dbReference type="NCBI Taxonomy" id="280406"/>
    <lineage>
        <taxon>Eukaryota</taxon>
        <taxon>Metazoa</taxon>
        <taxon>Ecdysozoa</taxon>
        <taxon>Arthropoda</taxon>
        <taxon>Chelicerata</taxon>
        <taxon>Arachnida</taxon>
        <taxon>Araneae</taxon>
        <taxon>Araneomorphae</taxon>
        <taxon>Entelegynae</taxon>
        <taxon>Araneoidea</taxon>
        <taxon>Araneidae</taxon>
        <taxon>Larinioides</taxon>
    </lineage>
</organism>
<dbReference type="GO" id="GO:0061630">
    <property type="term" value="F:ubiquitin protein ligase activity"/>
    <property type="evidence" value="ECO:0007669"/>
    <property type="project" value="InterPro"/>
</dbReference>
<reference evidence="1 2" key="1">
    <citation type="submission" date="2024-04" db="EMBL/GenBank/DDBJ databases">
        <authorList>
            <person name="Rising A."/>
            <person name="Reimegard J."/>
            <person name="Sonavane S."/>
            <person name="Akerstrom W."/>
            <person name="Nylinder S."/>
            <person name="Hedman E."/>
            <person name="Kallberg Y."/>
        </authorList>
    </citation>
    <scope>NUCLEOTIDE SEQUENCE [LARGE SCALE GENOMIC DNA]</scope>
</reference>
<dbReference type="GO" id="GO:0032436">
    <property type="term" value="P:positive regulation of proteasomal ubiquitin-dependent protein catabolic process"/>
    <property type="evidence" value="ECO:0007669"/>
    <property type="project" value="TreeGrafter"/>
</dbReference>
<evidence type="ECO:0000313" key="2">
    <source>
        <dbReference type="Proteomes" id="UP001497382"/>
    </source>
</evidence>
<dbReference type="GO" id="GO:0042415">
    <property type="term" value="P:norepinephrine metabolic process"/>
    <property type="evidence" value="ECO:0007669"/>
    <property type="project" value="TreeGrafter"/>
</dbReference>
<proteinExistence type="predicted"/>
<dbReference type="GO" id="GO:0005789">
    <property type="term" value="C:endoplasmic reticulum membrane"/>
    <property type="evidence" value="ECO:0007669"/>
    <property type="project" value="TreeGrafter"/>
</dbReference>
<dbReference type="PANTHER" id="PTHR46717">
    <property type="entry name" value="E3 UBIQUITIN-PROTEIN LIGASE RNF180"/>
    <property type="match status" value="1"/>
</dbReference>
<comment type="caution">
    <text evidence="1">The sequence shown here is derived from an EMBL/GenBank/DDBJ whole genome shotgun (WGS) entry which is preliminary data.</text>
</comment>